<reference evidence="5 6" key="1">
    <citation type="submission" date="2014-04" db="EMBL/GenBank/DDBJ databases">
        <title>Genome evolution of avian class.</title>
        <authorList>
            <person name="Zhang G."/>
            <person name="Li C."/>
        </authorList>
    </citation>
    <scope>NUCLEOTIDE SEQUENCE [LARGE SCALE GENOMIC DNA]</scope>
    <source>
        <strain evidence="5">BGI_N325</strain>
    </source>
</reference>
<feature type="non-terminal residue" evidence="5">
    <location>
        <position position="1"/>
    </location>
</feature>
<dbReference type="InterPro" id="IPR013783">
    <property type="entry name" value="Ig-like_fold"/>
</dbReference>
<evidence type="ECO:0000256" key="2">
    <source>
        <dbReference type="ARBA" id="ARBA00023130"/>
    </source>
</evidence>
<dbReference type="AlphaFoldDB" id="A0A091K3S0"/>
<accession>A0A091K3S0</accession>
<name>A0A091K3S0_COLST</name>
<dbReference type="InterPro" id="IPR036179">
    <property type="entry name" value="Ig-like_dom_sf"/>
</dbReference>
<keyword evidence="2" id="KW-1064">Adaptive immunity</keyword>
<dbReference type="GO" id="GO:0019814">
    <property type="term" value="C:immunoglobulin complex"/>
    <property type="evidence" value="ECO:0007669"/>
    <property type="project" value="UniProtKB-KW"/>
</dbReference>
<dbReference type="InterPro" id="IPR050199">
    <property type="entry name" value="IgHV"/>
</dbReference>
<evidence type="ECO:0000256" key="1">
    <source>
        <dbReference type="ARBA" id="ARBA00022859"/>
    </source>
</evidence>
<evidence type="ECO:0000256" key="3">
    <source>
        <dbReference type="ARBA" id="ARBA00043265"/>
    </source>
</evidence>
<dbReference type="PROSITE" id="PS50835">
    <property type="entry name" value="IG_LIKE"/>
    <property type="match status" value="1"/>
</dbReference>
<dbReference type="Proteomes" id="UP000053615">
    <property type="component" value="Unassembled WGS sequence"/>
</dbReference>
<keyword evidence="1" id="KW-0391">Immunity</keyword>
<evidence type="ECO:0000313" key="5">
    <source>
        <dbReference type="EMBL" id="KFP31675.1"/>
    </source>
</evidence>
<proteinExistence type="predicted"/>
<keyword evidence="6" id="KW-1185">Reference proteome</keyword>
<dbReference type="InterPro" id="IPR013106">
    <property type="entry name" value="Ig_V-set"/>
</dbReference>
<feature type="domain" description="Ig-like" evidence="4">
    <location>
        <begin position="1"/>
        <end position="64"/>
    </location>
</feature>
<sequence length="64" mass="7075">VRWYRQAPGSSLEWVSYIRFDSSLIRYGAAVDGRATVSRDDSRPEASLSLSALSPGDSARYFCA</sequence>
<evidence type="ECO:0000313" key="6">
    <source>
        <dbReference type="Proteomes" id="UP000053615"/>
    </source>
</evidence>
<organism evidence="5 6">
    <name type="scientific">Colius striatus</name>
    <name type="common">Speckled mousebird</name>
    <dbReference type="NCBI Taxonomy" id="57412"/>
    <lineage>
        <taxon>Eukaryota</taxon>
        <taxon>Metazoa</taxon>
        <taxon>Chordata</taxon>
        <taxon>Craniata</taxon>
        <taxon>Vertebrata</taxon>
        <taxon>Euteleostomi</taxon>
        <taxon>Archelosauria</taxon>
        <taxon>Archosauria</taxon>
        <taxon>Dinosauria</taxon>
        <taxon>Saurischia</taxon>
        <taxon>Theropoda</taxon>
        <taxon>Coelurosauria</taxon>
        <taxon>Aves</taxon>
        <taxon>Neognathae</taxon>
        <taxon>Neoaves</taxon>
        <taxon>Telluraves</taxon>
        <taxon>Coraciimorphae</taxon>
        <taxon>Coliiformes</taxon>
        <taxon>Coliidae</taxon>
        <taxon>Colius</taxon>
    </lineage>
</organism>
<feature type="non-terminal residue" evidence="5">
    <location>
        <position position="64"/>
    </location>
</feature>
<keyword evidence="3" id="KW-1280">Immunoglobulin</keyword>
<dbReference type="Gene3D" id="2.60.40.10">
    <property type="entry name" value="Immunoglobulins"/>
    <property type="match status" value="1"/>
</dbReference>
<evidence type="ECO:0000259" key="4">
    <source>
        <dbReference type="PROSITE" id="PS50835"/>
    </source>
</evidence>
<dbReference type="SMART" id="SM00406">
    <property type="entry name" value="IGv"/>
    <property type="match status" value="1"/>
</dbReference>
<protein>
    <submittedName>
        <fullName evidence="5">Ig heavy chain V-III region NIE</fullName>
    </submittedName>
</protein>
<dbReference type="PANTHER" id="PTHR23266">
    <property type="entry name" value="IMMUNOGLOBULIN HEAVY CHAIN"/>
    <property type="match status" value="1"/>
</dbReference>
<dbReference type="SUPFAM" id="SSF48726">
    <property type="entry name" value="Immunoglobulin"/>
    <property type="match status" value="1"/>
</dbReference>
<dbReference type="InterPro" id="IPR007110">
    <property type="entry name" value="Ig-like_dom"/>
</dbReference>
<dbReference type="GO" id="GO:0002250">
    <property type="term" value="P:adaptive immune response"/>
    <property type="evidence" value="ECO:0007669"/>
    <property type="project" value="UniProtKB-KW"/>
</dbReference>
<gene>
    <name evidence="5" type="ORF">N325_07232</name>
</gene>
<dbReference type="Pfam" id="PF07686">
    <property type="entry name" value="V-set"/>
    <property type="match status" value="1"/>
</dbReference>
<dbReference type="EMBL" id="KK543748">
    <property type="protein sequence ID" value="KFP31675.1"/>
    <property type="molecule type" value="Genomic_DNA"/>
</dbReference>
<dbReference type="GO" id="GO:0005576">
    <property type="term" value="C:extracellular region"/>
    <property type="evidence" value="ECO:0007669"/>
    <property type="project" value="UniProtKB-ARBA"/>
</dbReference>